<feature type="domain" description="Enoyl reductase (ER)" evidence="1">
    <location>
        <begin position="18"/>
        <end position="324"/>
    </location>
</feature>
<dbReference type="PANTHER" id="PTHR43677">
    <property type="entry name" value="SHORT-CHAIN DEHYDROGENASE/REDUCTASE"/>
    <property type="match status" value="1"/>
</dbReference>
<dbReference type="Gene3D" id="3.40.50.720">
    <property type="entry name" value="NAD(P)-binding Rossmann-like Domain"/>
    <property type="match status" value="1"/>
</dbReference>
<dbReference type="Pfam" id="PF00107">
    <property type="entry name" value="ADH_zinc_N"/>
    <property type="match status" value="1"/>
</dbReference>
<dbReference type="AlphaFoldDB" id="A0A2J6WKR7"/>
<organism evidence="2 3">
    <name type="scientific">Calditerrivibrio nitroreducens</name>
    <dbReference type="NCBI Taxonomy" id="477976"/>
    <lineage>
        <taxon>Bacteria</taxon>
        <taxon>Pseudomonadati</taxon>
        <taxon>Deferribacterota</taxon>
        <taxon>Deferribacteres</taxon>
        <taxon>Deferribacterales</taxon>
        <taxon>Calditerrivibrionaceae</taxon>
    </lineage>
</organism>
<dbReference type="InterPro" id="IPR013154">
    <property type="entry name" value="ADH-like_N"/>
</dbReference>
<evidence type="ECO:0000259" key="1">
    <source>
        <dbReference type="SMART" id="SM00829"/>
    </source>
</evidence>
<dbReference type="InterPro" id="IPR014188">
    <property type="entry name" value="Acrylyl-CoA_reductase_AcuI"/>
</dbReference>
<dbReference type="GO" id="GO:0043957">
    <property type="term" value="F:acryloyl-CoA reductase (NADPH) activity"/>
    <property type="evidence" value="ECO:0007669"/>
    <property type="project" value="TreeGrafter"/>
</dbReference>
<dbReference type="Pfam" id="PF08240">
    <property type="entry name" value="ADH_N"/>
    <property type="match status" value="1"/>
</dbReference>
<dbReference type="InterPro" id="IPR051397">
    <property type="entry name" value="Zn-ADH-like_protein"/>
</dbReference>
<dbReference type="CDD" id="cd05280">
    <property type="entry name" value="MDR_yhdh_yhfp"/>
    <property type="match status" value="1"/>
</dbReference>
<proteinExistence type="predicted"/>
<comment type="caution">
    <text evidence="2">The sequence shown here is derived from an EMBL/GenBank/DDBJ whole genome shotgun (WGS) entry which is preliminary data.</text>
</comment>
<dbReference type="InterPro" id="IPR013149">
    <property type="entry name" value="ADH-like_C"/>
</dbReference>
<name>A0A2J6WKR7_9BACT</name>
<accession>A0A2J6WKR7</accession>
<dbReference type="InterPro" id="IPR036291">
    <property type="entry name" value="NAD(P)-bd_dom_sf"/>
</dbReference>
<dbReference type="SMART" id="SM00829">
    <property type="entry name" value="PKS_ER"/>
    <property type="match status" value="1"/>
</dbReference>
<dbReference type="Proteomes" id="UP000242881">
    <property type="component" value="Unassembled WGS sequence"/>
</dbReference>
<sequence length="327" mass="35177">MGKLFKAVVVEEKENKYNITVKDRDLDSLPQGDLLIKVYYSSINYKDALSCSGNKGVTKNYPHTPGIDAAGVVEESNCEDFKKGDEVIVIGFDLGMNTSGGFAEYIRVPASWVVKRPENLTLKESMIYGTAGVTAALCVDKLVSYGISKENGKIAVTGATGGVGIFSVAILHKLGFIVSAITGKISETEYLKSFGANEVIPRSDFEQPSPKALHKPQFAAAIDTLGGEVLVNVIKSINYGGAVAACGMAFSPNISMTVFPFILRGVSLLGVDSVEIKKHDIINKIADVYKVGHLDRFVTEITLFDIPEAVNNILKGKAKGRYLVKVS</sequence>
<dbReference type="Gene3D" id="3.90.180.10">
    <property type="entry name" value="Medium-chain alcohol dehydrogenases, catalytic domain"/>
    <property type="match status" value="1"/>
</dbReference>
<dbReference type="SUPFAM" id="SSF51735">
    <property type="entry name" value="NAD(P)-binding Rossmann-fold domains"/>
    <property type="match status" value="1"/>
</dbReference>
<dbReference type="EMBL" id="PNIN01000048">
    <property type="protein sequence ID" value="PMP70849.1"/>
    <property type="molecule type" value="Genomic_DNA"/>
</dbReference>
<dbReference type="NCBIfam" id="TIGR02823">
    <property type="entry name" value="oxido_YhdH"/>
    <property type="match status" value="1"/>
</dbReference>
<dbReference type="PANTHER" id="PTHR43677:SF1">
    <property type="entry name" value="ACRYLYL-COA REDUCTASE ACUI-RELATED"/>
    <property type="match status" value="1"/>
</dbReference>
<dbReference type="SUPFAM" id="SSF50129">
    <property type="entry name" value="GroES-like"/>
    <property type="match status" value="1"/>
</dbReference>
<gene>
    <name evidence="2" type="ORF">C0187_04845</name>
</gene>
<dbReference type="InterPro" id="IPR011032">
    <property type="entry name" value="GroES-like_sf"/>
</dbReference>
<evidence type="ECO:0000313" key="2">
    <source>
        <dbReference type="EMBL" id="PMP70849.1"/>
    </source>
</evidence>
<reference evidence="2 3" key="1">
    <citation type="submission" date="2018-01" db="EMBL/GenBank/DDBJ databases">
        <title>Metagenomic assembled genomes from two thermal pools in the Uzon Caldera, Kamchatka, Russia.</title>
        <authorList>
            <person name="Wilkins L."/>
            <person name="Ettinger C."/>
        </authorList>
    </citation>
    <scope>NUCLEOTIDE SEQUENCE [LARGE SCALE GENOMIC DNA]</scope>
    <source>
        <strain evidence="2">ZAV-05</strain>
    </source>
</reference>
<evidence type="ECO:0000313" key="3">
    <source>
        <dbReference type="Proteomes" id="UP000242881"/>
    </source>
</evidence>
<protein>
    <submittedName>
        <fullName evidence="2">Oxidoreductase</fullName>
    </submittedName>
</protein>
<dbReference type="InterPro" id="IPR020843">
    <property type="entry name" value="ER"/>
</dbReference>